<evidence type="ECO:0000313" key="1">
    <source>
        <dbReference type="EMBL" id="MBX35221.1"/>
    </source>
</evidence>
<protein>
    <submittedName>
        <fullName evidence="1">Uncharacterized protein</fullName>
    </submittedName>
</protein>
<proteinExistence type="predicted"/>
<accession>A0A2P2MYC4</accession>
<dbReference type="EMBL" id="GGEC01054737">
    <property type="protein sequence ID" value="MBX35221.1"/>
    <property type="molecule type" value="Transcribed_RNA"/>
</dbReference>
<sequence length="38" mass="4401">MLTEEGPHSKITQPFTMLHTFISAKAFAQTRYDNLTHH</sequence>
<reference evidence="1" key="1">
    <citation type="submission" date="2018-02" db="EMBL/GenBank/DDBJ databases">
        <title>Rhizophora mucronata_Transcriptome.</title>
        <authorList>
            <person name="Meera S.P."/>
            <person name="Sreeshan A."/>
            <person name="Augustine A."/>
        </authorList>
    </citation>
    <scope>NUCLEOTIDE SEQUENCE</scope>
    <source>
        <tissue evidence="1">Leaf</tissue>
    </source>
</reference>
<organism evidence="1">
    <name type="scientific">Rhizophora mucronata</name>
    <name type="common">Asiatic mangrove</name>
    <dbReference type="NCBI Taxonomy" id="61149"/>
    <lineage>
        <taxon>Eukaryota</taxon>
        <taxon>Viridiplantae</taxon>
        <taxon>Streptophyta</taxon>
        <taxon>Embryophyta</taxon>
        <taxon>Tracheophyta</taxon>
        <taxon>Spermatophyta</taxon>
        <taxon>Magnoliopsida</taxon>
        <taxon>eudicotyledons</taxon>
        <taxon>Gunneridae</taxon>
        <taxon>Pentapetalae</taxon>
        <taxon>rosids</taxon>
        <taxon>fabids</taxon>
        <taxon>Malpighiales</taxon>
        <taxon>Rhizophoraceae</taxon>
        <taxon>Rhizophora</taxon>
    </lineage>
</organism>
<name>A0A2P2MYC4_RHIMU</name>
<dbReference type="AlphaFoldDB" id="A0A2P2MYC4"/>